<evidence type="ECO:0000313" key="1">
    <source>
        <dbReference type="EMBL" id="ACY98759.1"/>
    </source>
</evidence>
<proteinExistence type="predicted"/>
<dbReference type="OrthoDB" id="5197212at2"/>
<organism evidence="1 2">
    <name type="scientific">Thermomonospora curvata (strain ATCC 19995 / DSM 43183 / JCM 3096 / KCTC 9072 / NBRC 15933 / NCIMB 10081 / Henssen B9)</name>
    <dbReference type="NCBI Taxonomy" id="471852"/>
    <lineage>
        <taxon>Bacteria</taxon>
        <taxon>Bacillati</taxon>
        <taxon>Actinomycetota</taxon>
        <taxon>Actinomycetes</taxon>
        <taxon>Streptosporangiales</taxon>
        <taxon>Thermomonosporaceae</taxon>
        <taxon>Thermomonospora</taxon>
    </lineage>
</organism>
<name>D1A9S3_THECD</name>
<dbReference type="Proteomes" id="UP000001918">
    <property type="component" value="Chromosome"/>
</dbReference>
<dbReference type="RefSeq" id="WP_012853543.1">
    <property type="nucleotide sequence ID" value="NC_013510.1"/>
</dbReference>
<reference evidence="1 2" key="1">
    <citation type="journal article" date="2011" name="Stand. Genomic Sci.">
        <title>Complete genome sequence of Thermomonospora curvata type strain (B9).</title>
        <authorList>
            <person name="Chertkov O."/>
            <person name="Sikorski J."/>
            <person name="Nolan M."/>
            <person name="Lapidus A."/>
            <person name="Lucas S."/>
            <person name="Del Rio T.G."/>
            <person name="Tice H."/>
            <person name="Cheng J.F."/>
            <person name="Goodwin L."/>
            <person name="Pitluck S."/>
            <person name="Liolios K."/>
            <person name="Ivanova N."/>
            <person name="Mavromatis K."/>
            <person name="Mikhailova N."/>
            <person name="Ovchinnikova G."/>
            <person name="Pati A."/>
            <person name="Chen A."/>
            <person name="Palaniappan K."/>
            <person name="Djao O.D."/>
            <person name="Land M."/>
            <person name="Hauser L."/>
            <person name="Chang Y.J."/>
            <person name="Jeffries C.D."/>
            <person name="Brettin T."/>
            <person name="Han C."/>
            <person name="Detter J.C."/>
            <person name="Rohde M."/>
            <person name="Goker M."/>
            <person name="Woyke T."/>
            <person name="Bristow J."/>
            <person name="Eisen J.A."/>
            <person name="Markowitz V."/>
            <person name="Hugenholtz P."/>
            <person name="Klenk H.P."/>
            <person name="Kyrpides N.C."/>
        </authorList>
    </citation>
    <scope>NUCLEOTIDE SEQUENCE [LARGE SCALE GENOMIC DNA]</scope>
    <source>
        <strain evidence="2">ATCC 19995 / DSM 43183 / JCM 3096 / KCTC 9072 / NBRC 15933 / NCIMB 10081 / Henssen B9</strain>
    </source>
</reference>
<keyword evidence="2" id="KW-1185">Reference proteome</keyword>
<dbReference type="HOGENOM" id="CLU_2262493_0_0_11"/>
<dbReference type="EMBL" id="CP001738">
    <property type="protein sequence ID" value="ACY98759.1"/>
    <property type="molecule type" value="Genomic_DNA"/>
</dbReference>
<dbReference type="AlphaFoldDB" id="D1A9S3"/>
<accession>D1A9S3</accession>
<dbReference type="KEGG" id="tcu:Tcur_3220"/>
<gene>
    <name evidence="1" type="ordered locus">Tcur_3220</name>
</gene>
<sequence length="106" mass="11522">MRLLILLVVVVVIALAVTLVISAFRGEEADPRALESAARWEVHTSSADGVTTVVVRKVAHGRRGPVEFGRQSIAAIADDDPQWETKYHEAMAQARSRVAALESESD</sequence>
<protein>
    <submittedName>
        <fullName evidence="1">Uncharacterized protein</fullName>
    </submittedName>
</protein>
<evidence type="ECO:0000313" key="2">
    <source>
        <dbReference type="Proteomes" id="UP000001918"/>
    </source>
</evidence>